<dbReference type="OrthoDB" id="4535652at2"/>
<organism evidence="4 5">
    <name type="scientific">Olleya aquimaris</name>
    <dbReference type="NCBI Taxonomy" id="639310"/>
    <lineage>
        <taxon>Bacteria</taxon>
        <taxon>Pseudomonadati</taxon>
        <taxon>Bacteroidota</taxon>
        <taxon>Flavobacteriia</taxon>
        <taxon>Flavobacteriales</taxon>
        <taxon>Flavobacteriaceae</taxon>
    </lineage>
</organism>
<feature type="chain" id="PRO_5016438950" evidence="2">
    <location>
        <begin position="20"/>
        <end position="785"/>
    </location>
</feature>
<dbReference type="Gene3D" id="3.40.50.1820">
    <property type="entry name" value="alpha/beta hydrolase"/>
    <property type="match status" value="1"/>
</dbReference>
<proteinExistence type="predicted"/>
<protein>
    <submittedName>
        <fullName evidence="4">Putative secreted protein (Por secretion system target)</fullName>
    </submittedName>
</protein>
<evidence type="ECO:0000313" key="5">
    <source>
        <dbReference type="Proteomes" id="UP000248703"/>
    </source>
</evidence>
<feature type="signal peptide" evidence="2">
    <location>
        <begin position="1"/>
        <end position="19"/>
    </location>
</feature>
<evidence type="ECO:0000313" key="4">
    <source>
        <dbReference type="EMBL" id="RAJ14643.1"/>
    </source>
</evidence>
<keyword evidence="5" id="KW-1185">Reference proteome</keyword>
<evidence type="ECO:0000259" key="3">
    <source>
        <dbReference type="Pfam" id="PF18962"/>
    </source>
</evidence>
<dbReference type="EMBL" id="QLLO01000005">
    <property type="protein sequence ID" value="RAJ14643.1"/>
    <property type="molecule type" value="Genomic_DNA"/>
</dbReference>
<dbReference type="InterPro" id="IPR029058">
    <property type="entry name" value="AB_hydrolase_fold"/>
</dbReference>
<dbReference type="Pfam" id="PF18962">
    <property type="entry name" value="Por_Secre_tail"/>
    <property type="match status" value="1"/>
</dbReference>
<feature type="domain" description="Secretion system C-terminal sorting" evidence="3">
    <location>
        <begin position="715"/>
        <end position="783"/>
    </location>
</feature>
<dbReference type="AlphaFoldDB" id="A0A327RGS4"/>
<keyword evidence="1 2" id="KW-0732">Signal</keyword>
<dbReference type="RefSeq" id="WP_111660127.1">
    <property type="nucleotide sequence ID" value="NZ_QLLO01000005.1"/>
</dbReference>
<dbReference type="NCBIfam" id="TIGR04183">
    <property type="entry name" value="Por_Secre_tail"/>
    <property type="match status" value="1"/>
</dbReference>
<evidence type="ECO:0000256" key="2">
    <source>
        <dbReference type="SAM" id="SignalP"/>
    </source>
</evidence>
<dbReference type="SUPFAM" id="SSF53474">
    <property type="entry name" value="alpha/beta-Hydrolases"/>
    <property type="match status" value="1"/>
</dbReference>
<dbReference type="InterPro" id="IPR026444">
    <property type="entry name" value="Secre_tail"/>
</dbReference>
<accession>A0A327RGS4</accession>
<reference evidence="4 5" key="1">
    <citation type="submission" date="2018-06" db="EMBL/GenBank/DDBJ databases">
        <title>Genomic Encyclopedia of Archaeal and Bacterial Type Strains, Phase II (KMG-II): from individual species to whole genera.</title>
        <authorList>
            <person name="Goeker M."/>
        </authorList>
    </citation>
    <scope>NUCLEOTIDE SEQUENCE [LARGE SCALE GENOMIC DNA]</scope>
    <source>
        <strain evidence="4 5">DSM 24464</strain>
    </source>
</reference>
<evidence type="ECO:0000256" key="1">
    <source>
        <dbReference type="ARBA" id="ARBA00022729"/>
    </source>
</evidence>
<name>A0A327RGS4_9FLAO</name>
<comment type="caution">
    <text evidence="4">The sequence shown here is derived from an EMBL/GenBank/DDBJ whole genome shotgun (WGS) entry which is preliminary data.</text>
</comment>
<sequence>MKAKLLLLSFLFISITVISQNKKLQQLDRSQIETSILIPTSTIFNIEDFQDNTNSVYSFKQAYKLLGQNDFKNRLNNPITIDAKAAINHQVIPIAILHADYQTIVPEAFTDGRLSLDDNQNLINVTGSNSVYRKNTISISAPLIANHKGLTNQFIIKERDIYNTTNQVISKIEIDFDDTLGFRAVNINTPITVTYTKAGNKVLKSRITLSNQEVFKSKSTLNINYSAEDLNANFNRAVLTFNSTIAPNLTPYGVANDIGTGEYDVFLSSDNILDKPIFVIDGFDPGDTRDVLSIYNLLNFEDNGTLLNLGDQMRTEGFDIVVLNFPVYTRASDNVVVDGGADFIERNAMLLVELINLINAQKIGTEQNVIIGPSMGGLISRYALNYMENQNIDHDTRLWISFDSPHQGANVPIGFQHLFNYMAFGLDLGGLGGDQSIVAVQPLINDFLKSAAARQMLTDQFEPHLASGSNVDFDSALTLPIAHPYHNLFFSGLNGLTTSGFPENVRKVSMINGSGINARYPDKLNNPVLPNRQILDVTIPDVAFQTDATFRSRFTPYAGNTNQISYLFIDAPFICFCDLTASANGEAFSYTDGIDAASGGLFDLGALSGGFGTDPLINTFFNALQIDYFNFIPSVSSMALEITNNEVDWFHTPTNVMTARAVNDLTPFDNWYMPDANQSHVTLTPQNVAFAISEIMPTTLSTNTIESNSISIIKNPVKNYIAISSDVTISDASLKITDITGKLIYNVTTTLDNNTQVPIQLASGLYVLSIEDTNNTLSQFKIVVE</sequence>
<dbReference type="Proteomes" id="UP000248703">
    <property type="component" value="Unassembled WGS sequence"/>
</dbReference>
<gene>
    <name evidence="4" type="ORF">LY08_01823</name>
</gene>